<evidence type="ECO:0000313" key="2">
    <source>
        <dbReference type="EMBL" id="EKX40987.1"/>
    </source>
</evidence>
<dbReference type="EnsemblProtists" id="EKX40987">
    <property type="protein sequence ID" value="EKX40987"/>
    <property type="gene ID" value="GUITHDRAFT_112989"/>
</dbReference>
<dbReference type="Proteomes" id="UP000011087">
    <property type="component" value="Unassembled WGS sequence"/>
</dbReference>
<evidence type="ECO:0000313" key="4">
    <source>
        <dbReference type="Proteomes" id="UP000011087"/>
    </source>
</evidence>
<gene>
    <name evidence="2" type="ORF">GUITHDRAFT_112989</name>
</gene>
<dbReference type="EMBL" id="JH993027">
    <property type="protein sequence ID" value="EKX40987.1"/>
    <property type="molecule type" value="Genomic_DNA"/>
</dbReference>
<evidence type="ECO:0000256" key="1">
    <source>
        <dbReference type="SAM" id="MobiDB-lite"/>
    </source>
</evidence>
<feature type="region of interest" description="Disordered" evidence="1">
    <location>
        <begin position="92"/>
        <end position="118"/>
    </location>
</feature>
<dbReference type="KEGG" id="gtt:GUITHDRAFT_112989"/>
<dbReference type="PaxDb" id="55529-EKX40987"/>
<reference evidence="2 4" key="1">
    <citation type="journal article" date="2012" name="Nature">
        <title>Algal genomes reveal evolutionary mosaicism and the fate of nucleomorphs.</title>
        <authorList>
            <consortium name="DOE Joint Genome Institute"/>
            <person name="Curtis B.A."/>
            <person name="Tanifuji G."/>
            <person name="Burki F."/>
            <person name="Gruber A."/>
            <person name="Irimia M."/>
            <person name="Maruyama S."/>
            <person name="Arias M.C."/>
            <person name="Ball S.G."/>
            <person name="Gile G.H."/>
            <person name="Hirakawa Y."/>
            <person name="Hopkins J.F."/>
            <person name="Kuo A."/>
            <person name="Rensing S.A."/>
            <person name="Schmutz J."/>
            <person name="Symeonidi A."/>
            <person name="Elias M."/>
            <person name="Eveleigh R.J."/>
            <person name="Herman E.K."/>
            <person name="Klute M.J."/>
            <person name="Nakayama T."/>
            <person name="Obornik M."/>
            <person name="Reyes-Prieto A."/>
            <person name="Armbrust E.V."/>
            <person name="Aves S.J."/>
            <person name="Beiko R.G."/>
            <person name="Coutinho P."/>
            <person name="Dacks J.B."/>
            <person name="Durnford D.G."/>
            <person name="Fast N.M."/>
            <person name="Green B.R."/>
            <person name="Grisdale C.J."/>
            <person name="Hempel F."/>
            <person name="Henrissat B."/>
            <person name="Hoppner M.P."/>
            <person name="Ishida K."/>
            <person name="Kim E."/>
            <person name="Koreny L."/>
            <person name="Kroth P.G."/>
            <person name="Liu Y."/>
            <person name="Malik S.B."/>
            <person name="Maier U.G."/>
            <person name="McRose D."/>
            <person name="Mock T."/>
            <person name="Neilson J.A."/>
            <person name="Onodera N.T."/>
            <person name="Poole A.M."/>
            <person name="Pritham E.J."/>
            <person name="Richards T.A."/>
            <person name="Rocap G."/>
            <person name="Roy S.W."/>
            <person name="Sarai C."/>
            <person name="Schaack S."/>
            <person name="Shirato S."/>
            <person name="Slamovits C.H."/>
            <person name="Spencer D.F."/>
            <person name="Suzuki S."/>
            <person name="Worden A.Z."/>
            <person name="Zauner S."/>
            <person name="Barry K."/>
            <person name="Bell C."/>
            <person name="Bharti A.K."/>
            <person name="Crow J.A."/>
            <person name="Grimwood J."/>
            <person name="Kramer R."/>
            <person name="Lindquist E."/>
            <person name="Lucas S."/>
            <person name="Salamov A."/>
            <person name="McFadden G.I."/>
            <person name="Lane C.E."/>
            <person name="Keeling P.J."/>
            <person name="Gray M.W."/>
            <person name="Grigoriev I.V."/>
            <person name="Archibald J.M."/>
        </authorList>
    </citation>
    <scope>NUCLEOTIDE SEQUENCE</scope>
    <source>
        <strain evidence="2 4">CCMP2712</strain>
    </source>
</reference>
<protein>
    <submittedName>
        <fullName evidence="2 3">Uncharacterized protein</fullName>
    </submittedName>
</protein>
<feature type="region of interest" description="Disordered" evidence="1">
    <location>
        <begin position="366"/>
        <end position="402"/>
    </location>
</feature>
<sequence length="402" mass="44900">MSGYSQMMYVSDSASSDHDEPFICDKHSFAMPDLLVGGVKLQLSTYENAQIQCQDGNISISLNNYTGKLLFLPRQKEEGACKLLSDSSLDVKTPHKPIDPDTVATVQRGKSKKHKDPLDIAEHKGEDKVEEVEEEEHAAVPASLLDASCNDELSNDPFSDLPHILEKLPKADSLCHFDGGPGEERGIFNFLGKKAVKFGVIEVTSSGYDAAFRRPEDMLAGKKSGDGCVAVPDEDNNDNVFFEFSLKRGLEMRVESYSLRNGSRDCGTYLKDWVIEQKVMGEWELLDQQSSHLLDGNRQTLHHFKIDTELGNFPAFTSSIRIRRVGPQHERHPLWLLSIELFGFLRREAFDSLESQELLCEDYALSIPPEEPPTKKSKASTPGKKSSQLDISKFFPKKSAGE</sequence>
<reference evidence="3" key="3">
    <citation type="submission" date="2015-06" db="UniProtKB">
        <authorList>
            <consortium name="EnsemblProtists"/>
        </authorList>
    </citation>
    <scope>IDENTIFICATION</scope>
</reference>
<dbReference type="RefSeq" id="XP_005827967.1">
    <property type="nucleotide sequence ID" value="XM_005827910.1"/>
</dbReference>
<feature type="compositionally biased region" description="Polar residues" evidence="1">
    <location>
        <begin position="379"/>
        <end position="390"/>
    </location>
</feature>
<accession>L1IY11</accession>
<proteinExistence type="predicted"/>
<organism evidence="2">
    <name type="scientific">Guillardia theta (strain CCMP2712)</name>
    <name type="common">Cryptophyte</name>
    <dbReference type="NCBI Taxonomy" id="905079"/>
    <lineage>
        <taxon>Eukaryota</taxon>
        <taxon>Cryptophyceae</taxon>
        <taxon>Pyrenomonadales</taxon>
        <taxon>Geminigeraceae</taxon>
        <taxon>Guillardia</taxon>
    </lineage>
</organism>
<keyword evidence="4" id="KW-1185">Reference proteome</keyword>
<reference evidence="4" key="2">
    <citation type="submission" date="2012-11" db="EMBL/GenBank/DDBJ databases">
        <authorList>
            <person name="Kuo A."/>
            <person name="Curtis B.A."/>
            <person name="Tanifuji G."/>
            <person name="Burki F."/>
            <person name="Gruber A."/>
            <person name="Irimia M."/>
            <person name="Maruyama S."/>
            <person name="Arias M.C."/>
            <person name="Ball S.G."/>
            <person name="Gile G.H."/>
            <person name="Hirakawa Y."/>
            <person name="Hopkins J.F."/>
            <person name="Rensing S.A."/>
            <person name="Schmutz J."/>
            <person name="Symeonidi A."/>
            <person name="Elias M."/>
            <person name="Eveleigh R.J."/>
            <person name="Herman E.K."/>
            <person name="Klute M.J."/>
            <person name="Nakayama T."/>
            <person name="Obornik M."/>
            <person name="Reyes-Prieto A."/>
            <person name="Armbrust E.V."/>
            <person name="Aves S.J."/>
            <person name="Beiko R.G."/>
            <person name="Coutinho P."/>
            <person name="Dacks J.B."/>
            <person name="Durnford D.G."/>
            <person name="Fast N.M."/>
            <person name="Green B.R."/>
            <person name="Grisdale C."/>
            <person name="Hempe F."/>
            <person name="Henrissat B."/>
            <person name="Hoppner M.P."/>
            <person name="Ishida K.-I."/>
            <person name="Kim E."/>
            <person name="Koreny L."/>
            <person name="Kroth P.G."/>
            <person name="Liu Y."/>
            <person name="Malik S.-B."/>
            <person name="Maier U.G."/>
            <person name="McRose D."/>
            <person name="Mock T."/>
            <person name="Neilson J.A."/>
            <person name="Onodera N.T."/>
            <person name="Poole A.M."/>
            <person name="Pritham E.J."/>
            <person name="Richards T.A."/>
            <person name="Rocap G."/>
            <person name="Roy S.W."/>
            <person name="Sarai C."/>
            <person name="Schaack S."/>
            <person name="Shirato S."/>
            <person name="Slamovits C.H."/>
            <person name="Spencer D.F."/>
            <person name="Suzuki S."/>
            <person name="Worden A.Z."/>
            <person name="Zauner S."/>
            <person name="Barry K."/>
            <person name="Bell C."/>
            <person name="Bharti A.K."/>
            <person name="Crow J.A."/>
            <person name="Grimwood J."/>
            <person name="Kramer R."/>
            <person name="Lindquist E."/>
            <person name="Lucas S."/>
            <person name="Salamov A."/>
            <person name="McFadden G.I."/>
            <person name="Lane C.E."/>
            <person name="Keeling P.J."/>
            <person name="Gray M.W."/>
            <person name="Grigoriev I.V."/>
            <person name="Archibald J.M."/>
        </authorList>
    </citation>
    <scope>NUCLEOTIDE SEQUENCE</scope>
    <source>
        <strain evidence="4">CCMP2712</strain>
    </source>
</reference>
<dbReference type="HOGENOM" id="CLU_685968_0_0_1"/>
<evidence type="ECO:0000313" key="3">
    <source>
        <dbReference type="EnsemblProtists" id="EKX40987"/>
    </source>
</evidence>
<name>L1IY11_GUITC</name>
<dbReference type="GeneID" id="17297579"/>
<dbReference type="AlphaFoldDB" id="L1IY11"/>